<organism evidence="2 3">
    <name type="scientific">Pseudonocardia eucalypti</name>
    <dbReference type="NCBI Taxonomy" id="648755"/>
    <lineage>
        <taxon>Bacteria</taxon>
        <taxon>Bacillati</taxon>
        <taxon>Actinomycetota</taxon>
        <taxon>Actinomycetes</taxon>
        <taxon>Pseudonocardiales</taxon>
        <taxon>Pseudonocardiaceae</taxon>
        <taxon>Pseudonocardia</taxon>
    </lineage>
</organism>
<proteinExistence type="predicted"/>
<evidence type="ECO:0000313" key="3">
    <source>
        <dbReference type="Proteomes" id="UP001428817"/>
    </source>
</evidence>
<accession>A0ABP9PDM0</accession>
<keyword evidence="1" id="KW-1133">Transmembrane helix</keyword>
<evidence type="ECO:0000256" key="1">
    <source>
        <dbReference type="SAM" id="Phobius"/>
    </source>
</evidence>
<evidence type="ECO:0000313" key="2">
    <source>
        <dbReference type="EMBL" id="GAA5144885.1"/>
    </source>
</evidence>
<sequence length="192" mass="19461">MSSTGVHRASRTRAARPEASHSALKMGVVLVIFVVVALGGWLAAMIWQAANGPAPVARGSVIVLADGQGVDLDVSMPGAIGPGPNDPSGSGTADLATRSRATALVLSAGARAVRLPDAATGSGEETPDPCTALADSAWPPPGAGVSGLDRMERGQRICVRTNAGNLSLVTIDRPSDPNSGAVDLHYLTWSGY</sequence>
<keyword evidence="1" id="KW-0812">Transmembrane</keyword>
<dbReference type="EMBL" id="BAABJP010000001">
    <property type="protein sequence ID" value="GAA5144885.1"/>
    <property type="molecule type" value="Genomic_DNA"/>
</dbReference>
<dbReference type="RefSeq" id="WP_185058485.1">
    <property type="nucleotide sequence ID" value="NZ_BAABJP010000001.1"/>
</dbReference>
<dbReference type="Proteomes" id="UP001428817">
    <property type="component" value="Unassembled WGS sequence"/>
</dbReference>
<protein>
    <submittedName>
        <fullName evidence="2">Uncharacterized protein</fullName>
    </submittedName>
</protein>
<feature type="transmembrane region" description="Helical" evidence="1">
    <location>
        <begin position="26"/>
        <end position="47"/>
    </location>
</feature>
<name>A0ABP9PDM0_9PSEU</name>
<keyword evidence="1" id="KW-0472">Membrane</keyword>
<gene>
    <name evidence="2" type="ORF">GCM10023321_01940</name>
</gene>
<keyword evidence="3" id="KW-1185">Reference proteome</keyword>
<reference evidence="3" key="1">
    <citation type="journal article" date="2019" name="Int. J. Syst. Evol. Microbiol.">
        <title>The Global Catalogue of Microorganisms (GCM) 10K type strain sequencing project: providing services to taxonomists for standard genome sequencing and annotation.</title>
        <authorList>
            <consortium name="The Broad Institute Genomics Platform"/>
            <consortium name="The Broad Institute Genome Sequencing Center for Infectious Disease"/>
            <person name="Wu L."/>
            <person name="Ma J."/>
        </authorList>
    </citation>
    <scope>NUCLEOTIDE SEQUENCE [LARGE SCALE GENOMIC DNA]</scope>
    <source>
        <strain evidence="3">JCM 18303</strain>
    </source>
</reference>
<comment type="caution">
    <text evidence="2">The sequence shown here is derived from an EMBL/GenBank/DDBJ whole genome shotgun (WGS) entry which is preliminary data.</text>
</comment>